<feature type="chain" id="PRO_5002317215" evidence="2">
    <location>
        <begin position="18"/>
        <end position="311"/>
    </location>
</feature>
<feature type="signal peptide" evidence="2">
    <location>
        <begin position="1"/>
        <end position="17"/>
    </location>
</feature>
<dbReference type="EMBL" id="KN880443">
    <property type="protein sequence ID" value="KIY72515.1"/>
    <property type="molecule type" value="Genomic_DNA"/>
</dbReference>
<evidence type="ECO:0000256" key="1">
    <source>
        <dbReference type="SAM" id="MobiDB-lite"/>
    </source>
</evidence>
<keyword evidence="4" id="KW-1185">Reference proteome</keyword>
<dbReference type="STRING" id="1314674.A0A0D7BQJ9"/>
<feature type="region of interest" description="Disordered" evidence="1">
    <location>
        <begin position="256"/>
        <end position="283"/>
    </location>
</feature>
<protein>
    <submittedName>
        <fullName evidence="3">Uncharacterized protein</fullName>
    </submittedName>
</protein>
<proteinExistence type="predicted"/>
<gene>
    <name evidence="3" type="ORF">CYLTODRAFT_417903</name>
</gene>
<dbReference type="Proteomes" id="UP000054007">
    <property type="component" value="Unassembled WGS sequence"/>
</dbReference>
<reference evidence="3 4" key="1">
    <citation type="journal article" date="2015" name="Fungal Genet. Biol.">
        <title>Evolution of novel wood decay mechanisms in Agaricales revealed by the genome sequences of Fistulina hepatica and Cylindrobasidium torrendii.</title>
        <authorList>
            <person name="Floudas D."/>
            <person name="Held B.W."/>
            <person name="Riley R."/>
            <person name="Nagy L.G."/>
            <person name="Koehler G."/>
            <person name="Ransdell A.S."/>
            <person name="Younus H."/>
            <person name="Chow J."/>
            <person name="Chiniquy J."/>
            <person name="Lipzen A."/>
            <person name="Tritt A."/>
            <person name="Sun H."/>
            <person name="Haridas S."/>
            <person name="LaButti K."/>
            <person name="Ohm R.A."/>
            <person name="Kues U."/>
            <person name="Blanchette R.A."/>
            <person name="Grigoriev I.V."/>
            <person name="Minto R.E."/>
            <person name="Hibbett D.S."/>
        </authorList>
    </citation>
    <scope>NUCLEOTIDE SEQUENCE [LARGE SCALE GENOMIC DNA]</scope>
    <source>
        <strain evidence="3 4">FP15055 ss-10</strain>
    </source>
</reference>
<dbReference type="AlphaFoldDB" id="A0A0D7BQJ9"/>
<dbReference type="OrthoDB" id="2310204at2759"/>
<accession>A0A0D7BQJ9</accession>
<name>A0A0D7BQJ9_9AGAR</name>
<keyword evidence="2" id="KW-0732">Signal</keyword>
<organism evidence="3 4">
    <name type="scientific">Cylindrobasidium torrendii FP15055 ss-10</name>
    <dbReference type="NCBI Taxonomy" id="1314674"/>
    <lineage>
        <taxon>Eukaryota</taxon>
        <taxon>Fungi</taxon>
        <taxon>Dikarya</taxon>
        <taxon>Basidiomycota</taxon>
        <taxon>Agaricomycotina</taxon>
        <taxon>Agaricomycetes</taxon>
        <taxon>Agaricomycetidae</taxon>
        <taxon>Agaricales</taxon>
        <taxon>Marasmiineae</taxon>
        <taxon>Physalacriaceae</taxon>
        <taxon>Cylindrobasidium</taxon>
    </lineage>
</organism>
<evidence type="ECO:0000313" key="4">
    <source>
        <dbReference type="Proteomes" id="UP000054007"/>
    </source>
</evidence>
<sequence length="311" mass="32861">MFQLLPALSLLSTSVYRDTPGYVDPADNGGASLAYLLSPTYPPGQREPLNIIISGKSDPAVLEDQINNGGLKNYFLSLNFSTNCFSAKDVTAVQVANLGDGNGDRNQTEVMRYNFGNADNGACTEVIDGGNHFRYWRQNGSDANTGAVFIASSYEFPLDKSHDIVPNGYNLGRDYIVGNITKSTVPTLDLTQDGARYSGATSYGGYTYNTTINYVSGLLSNTSIGINHNATVEIPGVTNAVDGLVAVFEVSITGRPDGTTASPANSRSMSASATTSGGSEDGTPTTYAPSLAFMYTITGMILTIALGQQGW</sequence>
<feature type="compositionally biased region" description="Low complexity" evidence="1">
    <location>
        <begin position="264"/>
        <end position="283"/>
    </location>
</feature>
<evidence type="ECO:0000256" key="2">
    <source>
        <dbReference type="SAM" id="SignalP"/>
    </source>
</evidence>
<evidence type="ECO:0000313" key="3">
    <source>
        <dbReference type="EMBL" id="KIY72515.1"/>
    </source>
</evidence>